<feature type="transmembrane region" description="Helical" evidence="4">
    <location>
        <begin position="275"/>
        <end position="296"/>
    </location>
</feature>
<feature type="transmembrane region" description="Helical" evidence="4">
    <location>
        <begin position="332"/>
        <end position="352"/>
    </location>
</feature>
<keyword evidence="4" id="KW-0812">Transmembrane</keyword>
<comment type="caution">
    <text evidence="6">The sequence shown here is derived from an EMBL/GenBank/DDBJ whole genome shotgun (WGS) entry which is preliminary data.</text>
</comment>
<dbReference type="AlphaFoldDB" id="A0A6N9NHH3"/>
<proteinExistence type="inferred from homology"/>
<keyword evidence="4" id="KW-1133">Transmembrane helix</keyword>
<dbReference type="InterPro" id="IPR001173">
    <property type="entry name" value="Glyco_trans_2-like"/>
</dbReference>
<feature type="transmembrane region" description="Helical" evidence="4">
    <location>
        <begin position="6"/>
        <end position="25"/>
    </location>
</feature>
<dbReference type="Proteomes" id="UP000470771">
    <property type="component" value="Unassembled WGS sequence"/>
</dbReference>
<feature type="transmembrane region" description="Helical" evidence="4">
    <location>
        <begin position="302"/>
        <end position="320"/>
    </location>
</feature>
<dbReference type="InterPro" id="IPR029044">
    <property type="entry name" value="Nucleotide-diphossugar_trans"/>
</dbReference>
<protein>
    <submittedName>
        <fullName evidence="6">Glycosyltransferase</fullName>
    </submittedName>
</protein>
<dbReference type="Gene3D" id="3.90.550.10">
    <property type="entry name" value="Spore Coat Polysaccharide Biosynthesis Protein SpsA, Chain A"/>
    <property type="match status" value="1"/>
</dbReference>
<dbReference type="Pfam" id="PF00535">
    <property type="entry name" value="Glycos_transf_2"/>
    <property type="match status" value="1"/>
</dbReference>
<evidence type="ECO:0000313" key="7">
    <source>
        <dbReference type="Proteomes" id="UP000470771"/>
    </source>
</evidence>
<keyword evidence="2" id="KW-0328">Glycosyltransferase</keyword>
<accession>A0A6N9NHH3</accession>
<evidence type="ECO:0000256" key="4">
    <source>
        <dbReference type="SAM" id="Phobius"/>
    </source>
</evidence>
<dbReference type="PANTHER" id="PTHR43630:SF1">
    <property type="entry name" value="POLY-BETA-1,6-N-ACETYL-D-GLUCOSAMINE SYNTHASE"/>
    <property type="match status" value="1"/>
</dbReference>
<evidence type="ECO:0000313" key="6">
    <source>
        <dbReference type="EMBL" id="NBG65292.1"/>
    </source>
</evidence>
<comment type="similarity">
    <text evidence="1">Belongs to the glycosyltransferase 2 family.</text>
</comment>
<dbReference type="RefSeq" id="WP_160632247.1">
    <property type="nucleotide sequence ID" value="NZ_WWNE01000004.1"/>
</dbReference>
<keyword evidence="3 6" id="KW-0808">Transferase</keyword>
<feature type="domain" description="Glycosyltransferase 2-like" evidence="5">
    <location>
        <begin position="42"/>
        <end position="203"/>
    </location>
</feature>
<name>A0A6N9NHH3_9FLAO</name>
<reference evidence="6 7" key="1">
    <citation type="submission" date="2019-12" db="EMBL/GenBank/DDBJ databases">
        <authorList>
            <person name="Zhao J."/>
        </authorList>
    </citation>
    <scope>NUCLEOTIDE SEQUENCE [LARGE SCALE GENOMIC DNA]</scope>
    <source>
        <strain evidence="6 7">S-15</strain>
    </source>
</reference>
<evidence type="ECO:0000256" key="1">
    <source>
        <dbReference type="ARBA" id="ARBA00006739"/>
    </source>
</evidence>
<keyword evidence="4" id="KW-0472">Membrane</keyword>
<organism evidence="6 7">
    <name type="scientific">Acidiluteibacter ferrifornacis</name>
    <dbReference type="NCBI Taxonomy" id="2692424"/>
    <lineage>
        <taxon>Bacteria</taxon>
        <taxon>Pseudomonadati</taxon>
        <taxon>Bacteroidota</taxon>
        <taxon>Flavobacteriia</taxon>
        <taxon>Flavobacteriales</taxon>
        <taxon>Cryomorphaceae</taxon>
        <taxon>Acidiluteibacter</taxon>
    </lineage>
</organism>
<dbReference type="EMBL" id="WWNE01000004">
    <property type="protein sequence ID" value="NBG65292.1"/>
    <property type="molecule type" value="Genomic_DNA"/>
</dbReference>
<dbReference type="PANTHER" id="PTHR43630">
    <property type="entry name" value="POLY-BETA-1,6-N-ACETYL-D-GLUCOSAMINE SYNTHASE"/>
    <property type="match status" value="1"/>
</dbReference>
<sequence>MSGILFFYVILFWYVFYTLKNYLVLKQENNKHDSFIKPEMVSVIVPFRNEAHHLPELIKSLQNQTHLNFEVLLIDDDSTDHTYKSIAKTLELDSRFKYYQLLNGKGKKAALEFGVSRSNSSIIVTTDADCTAHDSWLYELTVPFENEKIQLVGATVGMKYSNWFEKLQALEFSSLIASSIAAAQNNKPIMLNAANMAFRKQLFTKVNSKMKALPSPSGDDIFLLQYCLKYYPGGFYFLNSKGSYVETQPEPTFAHFINQRRRWASKSKYYVDNEIRLVSLLVFFTNVFVVYGFVQLLLGKYFLAWLFPILLKGVVDYLLLKKYLRTIEQVDLLNYFVILEILHPFYIIFVAISSQFGRFSWKKRTYPI</sequence>
<dbReference type="GO" id="GO:0016757">
    <property type="term" value="F:glycosyltransferase activity"/>
    <property type="evidence" value="ECO:0007669"/>
    <property type="project" value="UniProtKB-KW"/>
</dbReference>
<evidence type="ECO:0000256" key="2">
    <source>
        <dbReference type="ARBA" id="ARBA00022676"/>
    </source>
</evidence>
<gene>
    <name evidence="6" type="ORF">GQN54_04140</name>
</gene>
<evidence type="ECO:0000256" key="3">
    <source>
        <dbReference type="ARBA" id="ARBA00022679"/>
    </source>
</evidence>
<keyword evidence="7" id="KW-1185">Reference proteome</keyword>
<evidence type="ECO:0000259" key="5">
    <source>
        <dbReference type="Pfam" id="PF00535"/>
    </source>
</evidence>
<dbReference type="SUPFAM" id="SSF53448">
    <property type="entry name" value="Nucleotide-diphospho-sugar transferases"/>
    <property type="match status" value="1"/>
</dbReference>